<dbReference type="Proteomes" id="UP001341281">
    <property type="component" value="Chromosome 03"/>
</dbReference>
<name>A0AAQ3T1L4_PASNO</name>
<dbReference type="InterPro" id="IPR009057">
    <property type="entry name" value="Homeodomain-like_sf"/>
</dbReference>
<dbReference type="Pfam" id="PF00249">
    <property type="entry name" value="Myb_DNA-binding"/>
    <property type="match status" value="2"/>
</dbReference>
<dbReference type="FunFam" id="1.10.10.60:FF:000158">
    <property type="entry name" value="MYB transcription factor"/>
    <property type="match status" value="1"/>
</dbReference>
<dbReference type="FunFam" id="1.10.10.60:FF:000140">
    <property type="entry name" value="Myb transcription factor"/>
    <property type="match status" value="1"/>
</dbReference>
<dbReference type="PANTHER" id="PTHR47997:SF76">
    <property type="entry name" value="OS07G0497500 PROTEIN"/>
    <property type="match status" value="1"/>
</dbReference>
<organism evidence="10 11">
    <name type="scientific">Paspalum notatum var. saurae</name>
    <dbReference type="NCBI Taxonomy" id="547442"/>
    <lineage>
        <taxon>Eukaryota</taxon>
        <taxon>Viridiplantae</taxon>
        <taxon>Streptophyta</taxon>
        <taxon>Embryophyta</taxon>
        <taxon>Tracheophyta</taxon>
        <taxon>Spermatophyta</taxon>
        <taxon>Magnoliopsida</taxon>
        <taxon>Liliopsida</taxon>
        <taxon>Poales</taxon>
        <taxon>Poaceae</taxon>
        <taxon>PACMAD clade</taxon>
        <taxon>Panicoideae</taxon>
        <taxon>Andropogonodae</taxon>
        <taxon>Paspaleae</taxon>
        <taxon>Paspalinae</taxon>
        <taxon>Paspalum</taxon>
    </lineage>
</organism>
<dbReference type="GO" id="GO:0003677">
    <property type="term" value="F:DNA binding"/>
    <property type="evidence" value="ECO:0007669"/>
    <property type="project" value="UniProtKB-KW"/>
</dbReference>
<evidence type="ECO:0000259" key="9">
    <source>
        <dbReference type="PROSITE" id="PS51294"/>
    </source>
</evidence>
<keyword evidence="3" id="KW-0805">Transcription regulation</keyword>
<dbReference type="AlphaFoldDB" id="A0AAQ3T1L4"/>
<dbReference type="InterPro" id="IPR051953">
    <property type="entry name" value="Plant_SW-associated_TFs"/>
</dbReference>
<dbReference type="InterPro" id="IPR001005">
    <property type="entry name" value="SANT/Myb"/>
</dbReference>
<feature type="domain" description="Myb-like" evidence="8">
    <location>
        <begin position="32"/>
        <end position="84"/>
    </location>
</feature>
<feature type="non-terminal residue" evidence="10">
    <location>
        <position position="1"/>
    </location>
</feature>
<feature type="domain" description="Myb-like" evidence="8">
    <location>
        <begin position="85"/>
        <end position="135"/>
    </location>
</feature>
<evidence type="ECO:0000256" key="7">
    <source>
        <dbReference type="SAM" id="MobiDB-lite"/>
    </source>
</evidence>
<keyword evidence="6" id="KW-0539">Nucleus</keyword>
<comment type="subcellular location">
    <subcellularLocation>
        <location evidence="1">Nucleus</location>
    </subcellularLocation>
</comment>
<feature type="non-terminal residue" evidence="10">
    <location>
        <position position="177"/>
    </location>
</feature>
<evidence type="ECO:0000256" key="6">
    <source>
        <dbReference type="ARBA" id="ARBA00023242"/>
    </source>
</evidence>
<keyword evidence="4" id="KW-0238">DNA-binding</keyword>
<evidence type="ECO:0000256" key="3">
    <source>
        <dbReference type="ARBA" id="ARBA00023015"/>
    </source>
</evidence>
<sequence>QLKQHLALEPGGAEDRVIKRKLLEGEGRSAGEQKVKRGLWSPEEDEKLFKYVSVCGHGSWSSVPKHAGLQRSGKSCRLRWVNYLRPDLKRGAFSEQEERIIIEVHRVLGNSWEQIAARLPGRTVNEVKNFWNSCIKKKLIAQGLDPQDPQPPAGLQDSPPRQRGKPVNNPLSQFTEH</sequence>
<dbReference type="Gene3D" id="1.10.10.60">
    <property type="entry name" value="Homeodomain-like"/>
    <property type="match status" value="2"/>
</dbReference>
<dbReference type="PROSITE" id="PS51294">
    <property type="entry name" value="HTH_MYB"/>
    <property type="match status" value="2"/>
</dbReference>
<dbReference type="GO" id="GO:0005634">
    <property type="term" value="C:nucleus"/>
    <property type="evidence" value="ECO:0007669"/>
    <property type="project" value="UniProtKB-SubCell"/>
</dbReference>
<feature type="region of interest" description="Disordered" evidence="7">
    <location>
        <begin position="143"/>
        <end position="177"/>
    </location>
</feature>
<evidence type="ECO:0000256" key="1">
    <source>
        <dbReference type="ARBA" id="ARBA00004123"/>
    </source>
</evidence>
<dbReference type="SUPFAM" id="SSF46689">
    <property type="entry name" value="Homeodomain-like"/>
    <property type="match status" value="1"/>
</dbReference>
<dbReference type="CDD" id="cd00167">
    <property type="entry name" value="SANT"/>
    <property type="match status" value="2"/>
</dbReference>
<evidence type="ECO:0000259" key="8">
    <source>
        <dbReference type="PROSITE" id="PS50090"/>
    </source>
</evidence>
<accession>A0AAQ3T1L4</accession>
<proteinExistence type="predicted"/>
<keyword evidence="11" id="KW-1185">Reference proteome</keyword>
<evidence type="ECO:0008006" key="12">
    <source>
        <dbReference type="Google" id="ProtNLM"/>
    </source>
</evidence>
<keyword evidence="5" id="KW-0804">Transcription</keyword>
<dbReference type="PROSITE" id="PS50090">
    <property type="entry name" value="MYB_LIKE"/>
    <property type="match status" value="2"/>
</dbReference>
<dbReference type="InterPro" id="IPR017930">
    <property type="entry name" value="Myb_dom"/>
</dbReference>
<evidence type="ECO:0000256" key="4">
    <source>
        <dbReference type="ARBA" id="ARBA00023125"/>
    </source>
</evidence>
<dbReference type="PANTHER" id="PTHR47997">
    <property type="entry name" value="MYB DOMAIN PROTEIN 55"/>
    <property type="match status" value="1"/>
</dbReference>
<reference evidence="10 11" key="1">
    <citation type="submission" date="2024-02" db="EMBL/GenBank/DDBJ databases">
        <title>High-quality chromosome-scale genome assembly of Pensacola bahiagrass (Paspalum notatum Flugge var. saurae).</title>
        <authorList>
            <person name="Vega J.M."/>
            <person name="Podio M."/>
            <person name="Orjuela J."/>
            <person name="Siena L.A."/>
            <person name="Pessino S.C."/>
            <person name="Combes M.C."/>
            <person name="Mariac C."/>
            <person name="Albertini E."/>
            <person name="Pupilli F."/>
            <person name="Ortiz J.P.A."/>
            <person name="Leblanc O."/>
        </authorList>
    </citation>
    <scope>NUCLEOTIDE SEQUENCE [LARGE SCALE GENOMIC DNA]</scope>
    <source>
        <strain evidence="10">R1</strain>
        <tissue evidence="10">Leaf</tissue>
    </source>
</reference>
<feature type="domain" description="HTH myb-type" evidence="9">
    <location>
        <begin position="89"/>
        <end position="139"/>
    </location>
</feature>
<gene>
    <name evidence="10" type="ORF">U9M48_013984</name>
</gene>
<dbReference type="SMART" id="SM00717">
    <property type="entry name" value="SANT"/>
    <property type="match status" value="2"/>
</dbReference>
<protein>
    <recommendedName>
        <fullName evidence="12">MYB transcription factor</fullName>
    </recommendedName>
</protein>
<feature type="domain" description="HTH myb-type" evidence="9">
    <location>
        <begin position="32"/>
        <end position="88"/>
    </location>
</feature>
<keyword evidence="2" id="KW-0677">Repeat</keyword>
<evidence type="ECO:0000256" key="5">
    <source>
        <dbReference type="ARBA" id="ARBA00023163"/>
    </source>
</evidence>
<dbReference type="EMBL" id="CP144747">
    <property type="protein sequence ID" value="WVZ64475.1"/>
    <property type="molecule type" value="Genomic_DNA"/>
</dbReference>
<evidence type="ECO:0000313" key="10">
    <source>
        <dbReference type="EMBL" id="WVZ64475.1"/>
    </source>
</evidence>
<evidence type="ECO:0000313" key="11">
    <source>
        <dbReference type="Proteomes" id="UP001341281"/>
    </source>
</evidence>
<evidence type="ECO:0000256" key="2">
    <source>
        <dbReference type="ARBA" id="ARBA00022737"/>
    </source>
</evidence>